<sequence>MVDQKNNLPTLLFEKIPLVTIENIIIGFLTQRIKENEPMMLYEEGINQHARIYFEKDKQDTIYIDKLRCSATRYICKRTSIPEESDKNSFYVWRSSDGIPVRIVAANGKWELMIHAIGYEKIETYDIAENCKVYARDHIQELMQTTADIHISNSYFRNNQFHYQYDIAIPLKIPDPKEICVEYFIQSLSTHRTCNESYVRKNIEKDMILFNSGHIAAYISIDFLSCVQGDKKEQPQIMPVTVQAFIDAINSYYAQSIIYKKNSAGQFALFESNRPIDLRRASQYYLNSTQDSHSTDIRIADKAFIDNTNPEEFHANYTKILITYSQHHEATLNDKAVRIFMSRIDPKAMCLNESLIRDALKRGRNGFQITFTSKSYLSFYKQKLETQCLNRAMPLKASLKSRHLNMAQKTMFDSG</sequence>
<organism evidence="1 2">
    <name type="scientific">Candidatus Magnetoglobus multicellularis str. Araruama</name>
    <dbReference type="NCBI Taxonomy" id="890399"/>
    <lineage>
        <taxon>Bacteria</taxon>
        <taxon>Pseudomonadati</taxon>
        <taxon>Thermodesulfobacteriota</taxon>
        <taxon>Desulfobacteria</taxon>
        <taxon>Desulfobacterales</taxon>
        <taxon>Desulfobacteraceae</taxon>
        <taxon>Candidatus Magnetoglobus</taxon>
    </lineage>
</organism>
<gene>
    <name evidence="1" type="ORF">OMM_04493</name>
</gene>
<dbReference type="AlphaFoldDB" id="A0A1V1P125"/>
<proteinExistence type="predicted"/>
<evidence type="ECO:0000313" key="1">
    <source>
        <dbReference type="EMBL" id="ETR68567.1"/>
    </source>
</evidence>
<comment type="caution">
    <text evidence="1">The sequence shown here is derived from an EMBL/GenBank/DDBJ whole genome shotgun (WGS) entry which is preliminary data.</text>
</comment>
<dbReference type="EMBL" id="ATBP01000908">
    <property type="protein sequence ID" value="ETR68567.1"/>
    <property type="molecule type" value="Genomic_DNA"/>
</dbReference>
<reference evidence="2" key="1">
    <citation type="submission" date="2012-11" db="EMBL/GenBank/DDBJ databases">
        <authorList>
            <person name="Lucero-Rivera Y.E."/>
            <person name="Tovar-Ramirez D."/>
        </authorList>
    </citation>
    <scope>NUCLEOTIDE SEQUENCE [LARGE SCALE GENOMIC DNA]</scope>
    <source>
        <strain evidence="2">Araruama</strain>
    </source>
</reference>
<accession>A0A1V1P125</accession>
<protein>
    <submittedName>
        <fullName evidence="1">Uncharacterized protein</fullName>
    </submittedName>
</protein>
<name>A0A1V1P125_9BACT</name>
<dbReference type="Proteomes" id="UP000189670">
    <property type="component" value="Unassembled WGS sequence"/>
</dbReference>
<evidence type="ECO:0000313" key="2">
    <source>
        <dbReference type="Proteomes" id="UP000189670"/>
    </source>
</evidence>